<dbReference type="RefSeq" id="WP_310256103.1">
    <property type="nucleotide sequence ID" value="NZ_JAVDWA010000001.1"/>
</dbReference>
<keyword evidence="3" id="KW-1185">Reference proteome</keyword>
<evidence type="ECO:0000313" key="3">
    <source>
        <dbReference type="Proteomes" id="UP001258181"/>
    </source>
</evidence>
<dbReference type="Proteomes" id="UP001258181">
    <property type="component" value="Unassembled WGS sequence"/>
</dbReference>
<dbReference type="InterPro" id="IPR000073">
    <property type="entry name" value="AB_hydrolase_1"/>
</dbReference>
<proteinExistence type="predicted"/>
<evidence type="ECO:0000259" key="1">
    <source>
        <dbReference type="Pfam" id="PF00561"/>
    </source>
</evidence>
<dbReference type="PRINTS" id="PR00412">
    <property type="entry name" value="EPOXHYDRLASE"/>
</dbReference>
<feature type="domain" description="AB hydrolase-1" evidence="1">
    <location>
        <begin position="20"/>
        <end position="253"/>
    </location>
</feature>
<evidence type="ECO:0000313" key="2">
    <source>
        <dbReference type="EMBL" id="MDR7071516.1"/>
    </source>
</evidence>
<dbReference type="InterPro" id="IPR029058">
    <property type="entry name" value="AB_hydrolase_fold"/>
</dbReference>
<reference evidence="2 3" key="1">
    <citation type="submission" date="2023-07" db="EMBL/GenBank/DDBJ databases">
        <title>Sorghum-associated microbial communities from plants grown in Nebraska, USA.</title>
        <authorList>
            <person name="Schachtman D."/>
        </authorList>
    </citation>
    <scope>NUCLEOTIDE SEQUENCE [LARGE SCALE GENOMIC DNA]</scope>
    <source>
        <strain evidence="2 3">BE211</strain>
    </source>
</reference>
<gene>
    <name evidence="2" type="ORF">J2X07_000491</name>
</gene>
<dbReference type="Gene3D" id="3.40.50.1820">
    <property type="entry name" value="alpha/beta hydrolase"/>
    <property type="match status" value="1"/>
</dbReference>
<sequence length="274" mass="31853">MICSVSKGSIFYEIAGEGFPIVILHAMGTDHRSMKAWIEPIFERIPGYKRIYVDLPAHGYSQISNDLKSSDDIRQNLLDLIDYILPQQRFSLIGTSYGGYLAQGILHQRPEQVKGICLLSPALHMRNRVQPEKVVLTRDEELLNQLDPNIRAGFETLMIYQDSKHLEYFLREIQPGRLLVNRDFLLSDWREKGYFFHEELFAEIDDVDQPALIITGKQDTICSYKDTFILLDKFHRASFVVMDQAGHMLQIEKRELVQELVSEWLDRVNYEKEG</sequence>
<name>A0ABU1TWD3_9BACL</name>
<dbReference type="InterPro" id="IPR000639">
    <property type="entry name" value="Epox_hydrolase-like"/>
</dbReference>
<protein>
    <submittedName>
        <fullName evidence="2">Pimeloyl-ACP methyl ester carboxylesterase</fullName>
    </submittedName>
</protein>
<dbReference type="Pfam" id="PF00561">
    <property type="entry name" value="Abhydrolase_1"/>
    <property type="match status" value="1"/>
</dbReference>
<comment type="caution">
    <text evidence="2">The sequence shown here is derived from an EMBL/GenBank/DDBJ whole genome shotgun (WGS) entry which is preliminary data.</text>
</comment>
<dbReference type="PANTHER" id="PTHR43194">
    <property type="entry name" value="HYDROLASE ALPHA/BETA FOLD FAMILY"/>
    <property type="match status" value="1"/>
</dbReference>
<dbReference type="PRINTS" id="PR00111">
    <property type="entry name" value="ABHYDROLASE"/>
</dbReference>
<organism evidence="2 3">
    <name type="scientific">Fictibacillus barbaricus</name>
    <dbReference type="NCBI Taxonomy" id="182136"/>
    <lineage>
        <taxon>Bacteria</taxon>
        <taxon>Bacillati</taxon>
        <taxon>Bacillota</taxon>
        <taxon>Bacilli</taxon>
        <taxon>Bacillales</taxon>
        <taxon>Fictibacillaceae</taxon>
        <taxon>Fictibacillus</taxon>
    </lineage>
</organism>
<dbReference type="InterPro" id="IPR050228">
    <property type="entry name" value="Carboxylesterase_BioH"/>
</dbReference>
<dbReference type="EMBL" id="JAVDWA010000001">
    <property type="protein sequence ID" value="MDR7071516.1"/>
    <property type="molecule type" value="Genomic_DNA"/>
</dbReference>
<dbReference type="SUPFAM" id="SSF53474">
    <property type="entry name" value="alpha/beta-Hydrolases"/>
    <property type="match status" value="1"/>
</dbReference>
<dbReference type="PANTHER" id="PTHR43194:SF2">
    <property type="entry name" value="PEROXISOMAL MEMBRANE PROTEIN LPX1"/>
    <property type="match status" value="1"/>
</dbReference>
<accession>A0ABU1TWD3</accession>